<gene>
    <name evidence="2" type="ORF">A2903_00955</name>
</gene>
<proteinExistence type="predicted"/>
<dbReference type="InterPro" id="IPR005182">
    <property type="entry name" value="YdbS-like_PH"/>
</dbReference>
<reference evidence="2 3" key="1">
    <citation type="journal article" date="2016" name="Nat. Commun.">
        <title>Thousands of microbial genomes shed light on interconnected biogeochemical processes in an aquifer system.</title>
        <authorList>
            <person name="Anantharaman K."/>
            <person name="Brown C.T."/>
            <person name="Hug L.A."/>
            <person name="Sharon I."/>
            <person name="Castelle C.J."/>
            <person name="Probst A.J."/>
            <person name="Thomas B.C."/>
            <person name="Singh A."/>
            <person name="Wilkins M.J."/>
            <person name="Karaoz U."/>
            <person name="Brodie E.L."/>
            <person name="Williams K.H."/>
            <person name="Hubbard S.S."/>
            <person name="Banfield J.F."/>
        </authorList>
    </citation>
    <scope>NUCLEOTIDE SEQUENCE [LARGE SCALE GENOMIC DNA]</scope>
</reference>
<dbReference type="Proteomes" id="UP000178184">
    <property type="component" value="Unassembled WGS sequence"/>
</dbReference>
<feature type="domain" description="YdbS-like PH" evidence="1">
    <location>
        <begin position="15"/>
        <end position="118"/>
    </location>
</feature>
<organism evidence="2 3">
    <name type="scientific">Candidatus Nomurabacteria bacterium RIFCSPLOWO2_01_FULL_33_17</name>
    <dbReference type="NCBI Taxonomy" id="1801764"/>
    <lineage>
        <taxon>Bacteria</taxon>
        <taxon>Candidatus Nomuraibacteriota</taxon>
    </lineage>
</organism>
<name>A0A1F6WPT7_9BACT</name>
<protein>
    <recommendedName>
        <fullName evidence="1">YdbS-like PH domain-containing protein</fullName>
    </recommendedName>
</protein>
<accession>A0A1F6WPT7</accession>
<evidence type="ECO:0000313" key="2">
    <source>
        <dbReference type="EMBL" id="OGI83893.1"/>
    </source>
</evidence>
<dbReference type="STRING" id="1801764.A2903_00955"/>
<dbReference type="AlphaFoldDB" id="A0A1F6WPT7"/>
<dbReference type="Pfam" id="PF03703">
    <property type="entry name" value="bPH_2"/>
    <property type="match status" value="1"/>
</dbReference>
<dbReference type="PANTHER" id="PTHR34473">
    <property type="entry name" value="UPF0699 TRANSMEMBRANE PROTEIN YDBS"/>
    <property type="match status" value="1"/>
</dbReference>
<evidence type="ECO:0000313" key="3">
    <source>
        <dbReference type="Proteomes" id="UP000178184"/>
    </source>
</evidence>
<dbReference type="EMBL" id="MFUO01000017">
    <property type="protein sequence ID" value="OGI83893.1"/>
    <property type="molecule type" value="Genomic_DNA"/>
</dbReference>
<sequence>MIASLVWTPIVRSMFHYSIGEKFLDIKQGVIYKKTRHLPYGVIQTVFVKQNILDRILGIASLSIEDASNGGLGNKKKSSFFSTPAGYRNGAEAIGSSGNKINIPGLKKQHAEELKNIILKKMEDNLAEDSQSGL</sequence>
<dbReference type="PANTHER" id="PTHR34473:SF2">
    <property type="entry name" value="UPF0699 TRANSMEMBRANE PROTEIN YDBT"/>
    <property type="match status" value="1"/>
</dbReference>
<evidence type="ECO:0000259" key="1">
    <source>
        <dbReference type="Pfam" id="PF03703"/>
    </source>
</evidence>
<comment type="caution">
    <text evidence="2">The sequence shown here is derived from an EMBL/GenBank/DDBJ whole genome shotgun (WGS) entry which is preliminary data.</text>
</comment>